<gene>
    <name evidence="1" type="ORF">AVDCRST_MAG78-390</name>
</gene>
<dbReference type="AlphaFoldDB" id="A0A6J4PDW8"/>
<dbReference type="InterPro" id="IPR025444">
    <property type="entry name" value="Monooxy_af470"/>
</dbReference>
<evidence type="ECO:0000313" key="1">
    <source>
        <dbReference type="EMBL" id="CAA9410753.1"/>
    </source>
</evidence>
<name>A0A6J4PDW8_9ACTN</name>
<evidence type="ECO:0008006" key="2">
    <source>
        <dbReference type="Google" id="ProtNLM"/>
    </source>
</evidence>
<dbReference type="EMBL" id="CADCVB010000023">
    <property type="protein sequence ID" value="CAA9410753.1"/>
    <property type="molecule type" value="Genomic_DNA"/>
</dbReference>
<proteinExistence type="predicted"/>
<accession>A0A6J4PDW8</accession>
<organism evidence="1">
    <name type="scientific">uncultured Rubrobacteraceae bacterium</name>
    <dbReference type="NCBI Taxonomy" id="349277"/>
    <lineage>
        <taxon>Bacteria</taxon>
        <taxon>Bacillati</taxon>
        <taxon>Actinomycetota</taxon>
        <taxon>Rubrobacteria</taxon>
        <taxon>Rubrobacterales</taxon>
        <taxon>Rubrobacteraceae</taxon>
        <taxon>environmental samples</taxon>
    </lineage>
</organism>
<reference evidence="1" key="1">
    <citation type="submission" date="2020-02" db="EMBL/GenBank/DDBJ databases">
        <authorList>
            <person name="Meier V. D."/>
        </authorList>
    </citation>
    <scope>NUCLEOTIDE SEQUENCE</scope>
    <source>
        <strain evidence="1">AVDCRST_MAG78</strain>
    </source>
</reference>
<dbReference type="Pfam" id="PF13826">
    <property type="entry name" value="Monooxy_af470-like"/>
    <property type="match status" value="1"/>
</dbReference>
<protein>
    <recommendedName>
        <fullName evidence="2">DUF4188 domain-containing protein</fullName>
    </recommendedName>
</protein>
<sequence>MTQVMAGRFTARMDQPFVVFIIGMRINNFLAFRKWIPTIRAMGPMLRELYRHPEKGFLGGEFFLYRRGPALVQYWRSFEDLERFARNPEDPHLPAWRRFNRTVGSDGSVGIWHETFMIEPGNYEAIYSNMPPFGLAKATQHVPAVGRRETARRRLMRGENDPAVPSPE</sequence>